<dbReference type="RefSeq" id="WP_099556445.1">
    <property type="nucleotide sequence ID" value="NZ_LT960614.1"/>
</dbReference>
<dbReference type="OrthoDB" id="9806350at2"/>
<protein>
    <submittedName>
        <fullName evidence="2">Putative endoribonuclease L-PSP</fullName>
    </submittedName>
</protein>
<evidence type="ECO:0000259" key="1">
    <source>
        <dbReference type="Pfam" id="PF14588"/>
    </source>
</evidence>
<proteinExistence type="predicted"/>
<evidence type="ECO:0000313" key="3">
    <source>
        <dbReference type="Proteomes" id="UP000223606"/>
    </source>
</evidence>
<evidence type="ECO:0000313" key="2">
    <source>
        <dbReference type="EMBL" id="SON56015.1"/>
    </source>
</evidence>
<name>A0A2C9D8V5_9HYPH</name>
<dbReference type="Proteomes" id="UP000223606">
    <property type="component" value="Chromosome 1"/>
</dbReference>
<feature type="domain" description="Endoribonuclease L-PSP/chorismate mutase-like" evidence="1">
    <location>
        <begin position="6"/>
        <end position="135"/>
    </location>
</feature>
<accession>A0A2C9D8V5</accession>
<reference evidence="3" key="1">
    <citation type="submission" date="2017-09" db="EMBL/GenBank/DDBJ databases">
        <title>Genome sequence of Nannocystis excedens DSM 71.</title>
        <authorList>
            <person name="Blom J."/>
        </authorList>
    </citation>
    <scope>NUCLEOTIDE SEQUENCE [LARGE SCALE GENOMIC DNA]</scope>
    <source>
        <strain evidence="3">type strain: E19</strain>
    </source>
</reference>
<dbReference type="Pfam" id="PF14588">
    <property type="entry name" value="YjgF_endoribonc"/>
    <property type="match status" value="1"/>
</dbReference>
<dbReference type="CDD" id="cd02199">
    <property type="entry name" value="YjgF_YER057c_UK114_like_1"/>
    <property type="match status" value="1"/>
</dbReference>
<dbReference type="InterPro" id="IPR013813">
    <property type="entry name" value="Endoribo_LPSP/chorism_mut-like"/>
</dbReference>
<organism evidence="2 3">
    <name type="scientific">Hartmannibacter diazotrophicus</name>
    <dbReference type="NCBI Taxonomy" id="1482074"/>
    <lineage>
        <taxon>Bacteria</taxon>
        <taxon>Pseudomonadati</taxon>
        <taxon>Pseudomonadota</taxon>
        <taxon>Alphaproteobacteria</taxon>
        <taxon>Hyphomicrobiales</taxon>
        <taxon>Pleomorphomonadaceae</taxon>
        <taxon>Hartmannibacter</taxon>
    </lineage>
</organism>
<dbReference type="SUPFAM" id="SSF55298">
    <property type="entry name" value="YjgF-like"/>
    <property type="match status" value="1"/>
</dbReference>
<dbReference type="KEGG" id="hdi:HDIA_2474"/>
<dbReference type="EMBL" id="LT960614">
    <property type="protein sequence ID" value="SON56015.1"/>
    <property type="molecule type" value="Genomic_DNA"/>
</dbReference>
<gene>
    <name evidence="2" type="ORF">HDIA_2474</name>
</gene>
<dbReference type="PANTHER" id="PTHR43760">
    <property type="entry name" value="ENDORIBONUCLEASE-RELATED"/>
    <property type="match status" value="1"/>
</dbReference>
<dbReference type="Gene3D" id="3.30.1330.40">
    <property type="entry name" value="RutC-like"/>
    <property type="match status" value="1"/>
</dbReference>
<sequence length="154" mass="16073">MSDAIETRIKELGYHLPEAPLPAAAYVPYVITGNLIFISGQISKSPGGESVVGKLGADLELEAGQAAARICALNILAQAKAAVGSLDRITRVVRLNGFVNATPDYVDHPKVINGASEFMGEVLGEKGTHSRCALGVSGLPFGVAVEIDAVIEFK</sequence>
<keyword evidence="3" id="KW-1185">Reference proteome</keyword>
<dbReference type="AlphaFoldDB" id="A0A2C9D8V5"/>
<dbReference type="PANTHER" id="PTHR43760:SF1">
    <property type="entry name" value="ENDORIBONUCLEASE L-PSP_CHORISMATE MUTASE-LIKE DOMAIN-CONTAINING PROTEIN"/>
    <property type="match status" value="1"/>
</dbReference>
<dbReference type="InterPro" id="IPR035959">
    <property type="entry name" value="RutC-like_sf"/>
</dbReference>